<evidence type="ECO:0008006" key="4">
    <source>
        <dbReference type="Google" id="ProtNLM"/>
    </source>
</evidence>
<sequence>MQVYAVLAVLALALGATCDATVLELQQQLDELSHEIEHHVQQKRAENSDAILATNNYVLSIMANDTSRLRDIVALKRERLELDQWLDDEAAAPCYEEAFRLWDTYAYLTGWDISWCAVVTYEETNADAQYTFYSHAQTIVREAARALSLATEAYGLHSTLDTQLEYLEQELDYLRFLWGNYQTVLQAEIDGHAAVAEEIVATTRVCFGGVYDDVDYWFNYLDTTLETCLASLA</sequence>
<protein>
    <recommendedName>
        <fullName evidence="4">Protein TsetseEP domain-containing protein</fullName>
    </recommendedName>
</protein>
<feature type="chain" id="PRO_5008129786" description="Protein TsetseEP domain-containing protein" evidence="1">
    <location>
        <begin position="21"/>
        <end position="233"/>
    </location>
</feature>
<evidence type="ECO:0000256" key="1">
    <source>
        <dbReference type="SAM" id="SignalP"/>
    </source>
</evidence>
<dbReference type="Proteomes" id="UP000075884">
    <property type="component" value="Unassembled WGS sequence"/>
</dbReference>
<keyword evidence="1" id="KW-0732">Signal</keyword>
<evidence type="ECO:0000313" key="3">
    <source>
        <dbReference type="Proteomes" id="UP000075884"/>
    </source>
</evidence>
<reference evidence="3" key="1">
    <citation type="submission" date="2013-03" db="EMBL/GenBank/DDBJ databases">
        <title>The Genome Sequence of Anopheles dirus WRAIR2.</title>
        <authorList>
            <consortium name="The Broad Institute Genomics Platform"/>
            <person name="Neafsey D.E."/>
            <person name="Walton C."/>
            <person name="Walker B."/>
            <person name="Young S.K."/>
            <person name="Zeng Q."/>
            <person name="Gargeya S."/>
            <person name="Fitzgerald M."/>
            <person name="Haas B."/>
            <person name="Abouelleil A."/>
            <person name="Allen A.W."/>
            <person name="Alvarado L."/>
            <person name="Arachchi H.M."/>
            <person name="Berlin A.M."/>
            <person name="Chapman S.B."/>
            <person name="Gainer-Dewar J."/>
            <person name="Goldberg J."/>
            <person name="Griggs A."/>
            <person name="Gujja S."/>
            <person name="Hansen M."/>
            <person name="Howarth C."/>
            <person name="Imamovic A."/>
            <person name="Ireland A."/>
            <person name="Larimer J."/>
            <person name="McCowan C."/>
            <person name="Murphy C."/>
            <person name="Pearson M."/>
            <person name="Poon T.W."/>
            <person name="Priest M."/>
            <person name="Roberts A."/>
            <person name="Saif S."/>
            <person name="Shea T."/>
            <person name="Sisk P."/>
            <person name="Sykes S."/>
            <person name="Wortman J."/>
            <person name="Nusbaum C."/>
            <person name="Birren B."/>
        </authorList>
    </citation>
    <scope>NUCLEOTIDE SEQUENCE [LARGE SCALE GENOMIC DNA]</scope>
    <source>
        <strain evidence="3">WRAIR2</strain>
    </source>
</reference>
<reference evidence="2" key="2">
    <citation type="submission" date="2020-05" db="UniProtKB">
        <authorList>
            <consortium name="EnsemblMetazoa"/>
        </authorList>
    </citation>
    <scope>IDENTIFICATION</scope>
    <source>
        <strain evidence="2">WRAIR2</strain>
    </source>
</reference>
<proteinExistence type="predicted"/>
<name>A0A182NG87_9DIPT</name>
<evidence type="ECO:0000313" key="2">
    <source>
        <dbReference type="EnsemblMetazoa" id="ADIR006659-PA"/>
    </source>
</evidence>
<dbReference type="EnsemblMetazoa" id="ADIR006659-RA">
    <property type="protein sequence ID" value="ADIR006659-PA"/>
    <property type="gene ID" value="ADIR006659"/>
</dbReference>
<keyword evidence="3" id="KW-1185">Reference proteome</keyword>
<dbReference type="VEuPathDB" id="VectorBase:ADIR006659"/>
<accession>A0A182NG87</accession>
<feature type="signal peptide" evidence="1">
    <location>
        <begin position="1"/>
        <end position="20"/>
    </location>
</feature>
<dbReference type="AlphaFoldDB" id="A0A182NG87"/>
<organism evidence="2 3">
    <name type="scientific">Anopheles dirus</name>
    <dbReference type="NCBI Taxonomy" id="7168"/>
    <lineage>
        <taxon>Eukaryota</taxon>
        <taxon>Metazoa</taxon>
        <taxon>Ecdysozoa</taxon>
        <taxon>Arthropoda</taxon>
        <taxon>Hexapoda</taxon>
        <taxon>Insecta</taxon>
        <taxon>Pterygota</taxon>
        <taxon>Neoptera</taxon>
        <taxon>Endopterygota</taxon>
        <taxon>Diptera</taxon>
        <taxon>Nematocera</taxon>
        <taxon>Culicoidea</taxon>
        <taxon>Culicidae</taxon>
        <taxon>Anophelinae</taxon>
        <taxon>Anopheles</taxon>
    </lineage>
</organism>